<sequence length="124" mass="14663">MTQWVISVGKMFYAEGTQLVTELEYAFHFNIKSEALEIVDWLEYREVENTNLVEITTMQEENTYKEISDLFDAQRQKGEMKYGGTVDEQDNDDPVYWVNHAREEVADLLVYLTKLKQKLEKLDK</sequence>
<dbReference type="EMBL" id="MN082625">
    <property type="protein sequence ID" value="QDH50329.1"/>
    <property type="molecule type" value="Genomic_DNA"/>
</dbReference>
<keyword evidence="2" id="KW-1185">Reference proteome</keyword>
<proteinExistence type="predicted"/>
<evidence type="ECO:0000313" key="2">
    <source>
        <dbReference type="Proteomes" id="UP000317352"/>
    </source>
</evidence>
<evidence type="ECO:0000313" key="1">
    <source>
        <dbReference type="EMBL" id="QDH50329.1"/>
    </source>
</evidence>
<gene>
    <name evidence="1" type="ORF">KAREZI_1</name>
</gene>
<dbReference type="Proteomes" id="UP000317352">
    <property type="component" value="Genome"/>
</dbReference>
<reference evidence="1 2" key="1">
    <citation type="submission" date="2019-06" db="EMBL/GenBank/DDBJ databases">
        <authorList>
            <person name="Sanders K."/>
            <person name="Barth R."/>
            <person name="Bowles K."/>
            <person name="Glasgow G."/>
            <person name="Gloe M."/>
            <person name="Lewis H."/>
            <person name="McGough T."/>
            <person name="Nutbrown S."/>
            <person name="Romulus S."/>
            <person name="Sergiano J."/>
            <person name="Shin D."/>
            <person name="Suresh M."/>
            <person name="Johnson A."/>
            <person name="Temple L."/>
        </authorList>
    </citation>
    <scope>NUCLEOTIDE SEQUENCE [LARGE SCALE GENOMIC DNA]</scope>
</reference>
<organism evidence="1 2">
    <name type="scientific">Bacillus phage Karezi</name>
    <dbReference type="NCBI Taxonomy" id="2591398"/>
    <lineage>
        <taxon>Viruses</taxon>
        <taxon>Duplodnaviria</taxon>
        <taxon>Heunggongvirae</taxon>
        <taxon>Uroviricota</taxon>
        <taxon>Caudoviricetes</taxon>
        <taxon>Salasmaviridae</taxon>
        <taxon>Tatarstanvirinae</taxon>
        <taxon>Karezivirus</taxon>
        <taxon>Karezivirus karezi</taxon>
    </lineage>
</organism>
<protein>
    <submittedName>
        <fullName evidence="1">Uncharacterized protein</fullName>
    </submittedName>
</protein>
<name>A0A514AAP5_9CAUD</name>
<accession>A0A514AAP5</accession>